<dbReference type="GO" id="GO:1990904">
    <property type="term" value="C:ribonucleoprotein complex"/>
    <property type="evidence" value="ECO:0007669"/>
    <property type="project" value="UniProtKB-KW"/>
</dbReference>
<dbReference type="GO" id="GO:0005840">
    <property type="term" value="C:ribosome"/>
    <property type="evidence" value="ECO:0007669"/>
    <property type="project" value="UniProtKB-KW"/>
</dbReference>
<dbReference type="InterPro" id="IPR038579">
    <property type="entry name" value="Ribosomal_eS21_sf"/>
</dbReference>
<evidence type="ECO:0000313" key="5">
    <source>
        <dbReference type="Proteomes" id="UP000694411"/>
    </source>
</evidence>
<dbReference type="GO" id="GO:0006412">
    <property type="term" value="P:translation"/>
    <property type="evidence" value="ECO:0007669"/>
    <property type="project" value="InterPro"/>
</dbReference>
<proteinExistence type="inferred from homology"/>
<organism evidence="4 5">
    <name type="scientific">Theropithecus gelada</name>
    <name type="common">Gelada baboon</name>
    <dbReference type="NCBI Taxonomy" id="9565"/>
    <lineage>
        <taxon>Eukaryota</taxon>
        <taxon>Metazoa</taxon>
        <taxon>Chordata</taxon>
        <taxon>Craniata</taxon>
        <taxon>Vertebrata</taxon>
        <taxon>Euteleostomi</taxon>
        <taxon>Mammalia</taxon>
        <taxon>Eutheria</taxon>
        <taxon>Euarchontoglires</taxon>
        <taxon>Primates</taxon>
        <taxon>Haplorrhini</taxon>
        <taxon>Catarrhini</taxon>
        <taxon>Cercopithecidae</taxon>
        <taxon>Cercopithecinae</taxon>
        <taxon>Theropithecus</taxon>
    </lineage>
</organism>
<dbReference type="Pfam" id="PF01249">
    <property type="entry name" value="Ribosomal_S21e"/>
    <property type="match status" value="1"/>
</dbReference>
<dbReference type="AlphaFoldDB" id="A0A8D2F1N0"/>
<evidence type="ECO:0000256" key="2">
    <source>
        <dbReference type="ARBA" id="ARBA00022980"/>
    </source>
</evidence>
<dbReference type="Ensembl" id="ENSTGET00000017624.1">
    <property type="protein sequence ID" value="ENSTGEP00000014708.1"/>
    <property type="gene ID" value="ENSTGEG00000011950.1"/>
</dbReference>
<keyword evidence="3" id="KW-0687">Ribonucleoprotein</keyword>
<reference evidence="4" key="1">
    <citation type="submission" date="2018-05" db="EMBL/GenBank/DDBJ databases">
        <title>Whole genome of Theropithecus gelada.</title>
        <authorList>
            <person name="Chiou K.L."/>
            <person name="Snyder-Mackler N."/>
        </authorList>
    </citation>
    <scope>NUCLEOTIDE SEQUENCE [LARGE SCALE GENOMIC DNA]</scope>
</reference>
<name>A0A8D2F1N0_THEGE</name>
<evidence type="ECO:0000256" key="1">
    <source>
        <dbReference type="ARBA" id="ARBA00010228"/>
    </source>
</evidence>
<reference evidence="4" key="3">
    <citation type="submission" date="2025-09" db="UniProtKB">
        <authorList>
            <consortium name="Ensembl"/>
        </authorList>
    </citation>
    <scope>IDENTIFICATION</scope>
</reference>
<evidence type="ECO:0000256" key="3">
    <source>
        <dbReference type="ARBA" id="ARBA00023274"/>
    </source>
</evidence>
<keyword evidence="5" id="KW-1185">Reference proteome</keyword>
<sequence length="77" mass="8640">MQNYSGELADLYMQQKGSASNRSIGVKNHASIQMNVVEADKVTGRFNGQFKTCAICEVIRRCPIRVSSYFVLCESFI</sequence>
<dbReference type="InterPro" id="IPR001931">
    <property type="entry name" value="Ribosomal_eS21"/>
</dbReference>
<evidence type="ECO:0000313" key="4">
    <source>
        <dbReference type="Ensembl" id="ENSTGEP00000014708.1"/>
    </source>
</evidence>
<reference evidence="4" key="2">
    <citation type="submission" date="2025-08" db="UniProtKB">
        <authorList>
            <consortium name="Ensembl"/>
        </authorList>
    </citation>
    <scope>IDENTIFICATION</scope>
</reference>
<comment type="similarity">
    <text evidence="1">Belongs to the eukaryotic ribosomal protein eS21 family.</text>
</comment>
<dbReference type="Gene3D" id="3.30.1230.20">
    <property type="match status" value="1"/>
</dbReference>
<accession>A0A8D2F1N0</accession>
<keyword evidence="2" id="KW-0689">Ribosomal protein</keyword>
<dbReference type="PANTHER" id="PTHR10442">
    <property type="entry name" value="40S RIBOSOMAL PROTEIN S21"/>
    <property type="match status" value="1"/>
</dbReference>
<protein>
    <submittedName>
        <fullName evidence="4">Uncharacterized protein</fullName>
    </submittedName>
</protein>
<dbReference type="GO" id="GO:0003735">
    <property type="term" value="F:structural constituent of ribosome"/>
    <property type="evidence" value="ECO:0007669"/>
    <property type="project" value="InterPro"/>
</dbReference>
<dbReference type="Proteomes" id="UP000694411">
    <property type="component" value="Chromosome 5"/>
</dbReference>